<evidence type="ECO:0000313" key="2">
    <source>
        <dbReference type="Proteomes" id="UP001066276"/>
    </source>
</evidence>
<dbReference type="EMBL" id="JANPWB010000009">
    <property type="protein sequence ID" value="KAJ1159299.1"/>
    <property type="molecule type" value="Genomic_DNA"/>
</dbReference>
<name>A0AAV7S2S8_PLEWA</name>
<evidence type="ECO:0008006" key="3">
    <source>
        <dbReference type="Google" id="ProtNLM"/>
    </source>
</evidence>
<organism evidence="1 2">
    <name type="scientific">Pleurodeles waltl</name>
    <name type="common">Iberian ribbed newt</name>
    <dbReference type="NCBI Taxonomy" id="8319"/>
    <lineage>
        <taxon>Eukaryota</taxon>
        <taxon>Metazoa</taxon>
        <taxon>Chordata</taxon>
        <taxon>Craniata</taxon>
        <taxon>Vertebrata</taxon>
        <taxon>Euteleostomi</taxon>
        <taxon>Amphibia</taxon>
        <taxon>Batrachia</taxon>
        <taxon>Caudata</taxon>
        <taxon>Salamandroidea</taxon>
        <taxon>Salamandridae</taxon>
        <taxon>Pleurodelinae</taxon>
        <taxon>Pleurodeles</taxon>
    </lineage>
</organism>
<protein>
    <recommendedName>
        <fullName evidence="3">Secreted protein</fullName>
    </recommendedName>
</protein>
<sequence>MRRSATLAVSRAVCTDRLFLHCFYLVSRALSMRTVAVPARFTAESLILSARRSTVVVPCCLAHAQIACLCSRFTVTQTLSVRRSAVPLLRVPRAQGVVHAQISDSCGVSGCMYRSPVSALFLPGVSGSEHAHSSCSCTFYCGVSDSERAQMHCCCSMLPCACADCLFVLSVYGDSDPERAQIRCSFATCTTCPGR</sequence>
<comment type="caution">
    <text evidence="1">The sequence shown here is derived from an EMBL/GenBank/DDBJ whole genome shotgun (WGS) entry which is preliminary data.</text>
</comment>
<proteinExistence type="predicted"/>
<reference evidence="1" key="1">
    <citation type="journal article" date="2022" name="bioRxiv">
        <title>Sequencing and chromosome-scale assembly of the giantPleurodeles waltlgenome.</title>
        <authorList>
            <person name="Brown T."/>
            <person name="Elewa A."/>
            <person name="Iarovenko S."/>
            <person name="Subramanian E."/>
            <person name="Araus A.J."/>
            <person name="Petzold A."/>
            <person name="Susuki M."/>
            <person name="Suzuki K.-i.T."/>
            <person name="Hayashi T."/>
            <person name="Toyoda A."/>
            <person name="Oliveira C."/>
            <person name="Osipova E."/>
            <person name="Leigh N.D."/>
            <person name="Simon A."/>
            <person name="Yun M.H."/>
        </authorList>
    </citation>
    <scope>NUCLEOTIDE SEQUENCE</scope>
    <source>
        <strain evidence="1">20211129_DDA</strain>
        <tissue evidence="1">Liver</tissue>
    </source>
</reference>
<dbReference type="Proteomes" id="UP001066276">
    <property type="component" value="Chromosome 5"/>
</dbReference>
<dbReference type="AlphaFoldDB" id="A0AAV7S2S8"/>
<evidence type="ECO:0000313" key="1">
    <source>
        <dbReference type="EMBL" id="KAJ1159299.1"/>
    </source>
</evidence>
<accession>A0AAV7S2S8</accession>
<keyword evidence="2" id="KW-1185">Reference proteome</keyword>
<gene>
    <name evidence="1" type="ORF">NDU88_011966</name>
</gene>